<gene>
    <name evidence="3" type="ORF">TMPK1_14020</name>
</gene>
<proteinExistence type="inferred from homology"/>
<protein>
    <recommendedName>
        <fullName evidence="2">Activator of Hsp90 ATPase homologue 1/2-like C-terminal domain-containing protein</fullName>
    </recommendedName>
</protein>
<sequence length="154" mass="17122">MRSTHLTRFIDAPRSDVYRALTDAKSVAIWMVPDGMTCRVHQFEAQEGGAIRISLTYDRADGHGKSDNHTDTYHGHFVQLVRDELVVQQIEFETDDPAMQGEMLITFILTDAHGGTEIHATHDQLPPGLSEDDNETGWAMSLDKLTALVEANSA</sequence>
<dbReference type="InterPro" id="IPR013538">
    <property type="entry name" value="ASHA1/2-like_C"/>
</dbReference>
<organism evidence="3 4">
    <name type="scientific">Roseiterribacter gracilis</name>
    <dbReference type="NCBI Taxonomy" id="2812848"/>
    <lineage>
        <taxon>Bacteria</taxon>
        <taxon>Pseudomonadati</taxon>
        <taxon>Pseudomonadota</taxon>
        <taxon>Alphaproteobacteria</taxon>
        <taxon>Rhodospirillales</taxon>
        <taxon>Roseiterribacteraceae</taxon>
        <taxon>Roseiterribacter</taxon>
    </lineage>
</organism>
<dbReference type="EMBL" id="BOPV01000001">
    <property type="protein sequence ID" value="GIL39165.1"/>
    <property type="molecule type" value="Genomic_DNA"/>
</dbReference>
<feature type="domain" description="Activator of Hsp90 ATPase homologue 1/2-like C-terminal" evidence="2">
    <location>
        <begin position="11"/>
        <end position="150"/>
    </location>
</feature>
<evidence type="ECO:0000256" key="1">
    <source>
        <dbReference type="ARBA" id="ARBA00006817"/>
    </source>
</evidence>
<dbReference type="AlphaFoldDB" id="A0A8S8XCZ0"/>
<dbReference type="Pfam" id="PF08327">
    <property type="entry name" value="AHSA1"/>
    <property type="match status" value="1"/>
</dbReference>
<evidence type="ECO:0000313" key="4">
    <source>
        <dbReference type="Proteomes" id="UP000681075"/>
    </source>
</evidence>
<dbReference type="Gene3D" id="3.30.530.20">
    <property type="match status" value="1"/>
</dbReference>
<name>A0A8S8XCZ0_9PROT</name>
<dbReference type="CDD" id="cd08895">
    <property type="entry name" value="SRPBCC_CalC_Aha1-like_2"/>
    <property type="match status" value="1"/>
</dbReference>
<reference evidence="3" key="1">
    <citation type="submission" date="2021-02" db="EMBL/GenBank/DDBJ databases">
        <title>Genome sequence of Rhodospirillales sp. strain TMPK1 isolated from soil.</title>
        <authorList>
            <person name="Nakai R."/>
            <person name="Kusada H."/>
            <person name="Tamaki H."/>
        </authorList>
    </citation>
    <scope>NUCLEOTIDE SEQUENCE</scope>
    <source>
        <strain evidence="3">TMPK1</strain>
    </source>
</reference>
<evidence type="ECO:0000259" key="2">
    <source>
        <dbReference type="Pfam" id="PF08327"/>
    </source>
</evidence>
<dbReference type="RefSeq" id="WP_420242263.1">
    <property type="nucleotide sequence ID" value="NZ_BOPV01000001.1"/>
</dbReference>
<dbReference type="InterPro" id="IPR023393">
    <property type="entry name" value="START-like_dom_sf"/>
</dbReference>
<accession>A0A8S8XCZ0</accession>
<evidence type="ECO:0000313" key="3">
    <source>
        <dbReference type="EMBL" id="GIL39165.1"/>
    </source>
</evidence>
<dbReference type="SUPFAM" id="SSF55961">
    <property type="entry name" value="Bet v1-like"/>
    <property type="match status" value="1"/>
</dbReference>
<comment type="caution">
    <text evidence="3">The sequence shown here is derived from an EMBL/GenBank/DDBJ whole genome shotgun (WGS) entry which is preliminary data.</text>
</comment>
<comment type="similarity">
    <text evidence="1">Belongs to the AHA1 family.</text>
</comment>
<keyword evidence="4" id="KW-1185">Reference proteome</keyword>
<dbReference type="Proteomes" id="UP000681075">
    <property type="component" value="Unassembled WGS sequence"/>
</dbReference>